<sequence length="700" mass="82264">MEEDFIPDFTLKDQTGEIFNNLSTFKIIDDELLVSQNNFLYFWDLQSMSKINRIGCEKKKTITGFCKIDDVFCISYDDGSLLGYNYQNEKVFGRKIDKKKIISMIKRDSCVYLSTQNGFIYEFDVIKCDITKEYRKQNSCTGQMVSNDSFFVTVSGKTFIIFDFDKKDPVKFIELENQISECAIISNTLIILDLKGYVHLFNLVNLEFFESNRLNIKTARNIYFSDNFFYLISPQKKINRFQLSDDLNTVKITEKGVFTCDVSKMLTFEKNIYVFSSGNQIYKIALDDQSVEPVSLLQYHTKEILDVKISDKFVYTLSEEKLIKWQLPEYQDDDEEMKLDFINSRSFEHKMNGMCIFDSKLCMFDHQILFFICQETFQNTKTLDIENTSSIAASDDNFAVGSGREITIYNKDLEEASQILDESDVIFLRFSTTGKILGVSNLNNKINLYQTETGAQIMSLFGHSLPVRFFDFSSDDKSLLSCSTDKLIKLWGVEYGECRKTILENAEMALFMRHNKNIYLLTNDNLNYYNKNEKIKEFKNFDLRKFDFSDDFLVATSKYQINLYRMNNYEFLKELSSDFDEDLEIEDQKKFDRLENALEKYRNEETCDDLVHELSTMDLAEIDPFIKLLNHSSLLLILQLYEDIGNFSTIIWIKIFLSLLTHHRSFCQENSRVYDAYSKIFKNLEKFHHMIKDNCRELRK</sequence>
<keyword evidence="2" id="KW-0677">Repeat</keyword>
<dbReference type="PANTHER" id="PTHR13720:SF33">
    <property type="entry name" value="HELP DOMAIN-CONTAINING PROTEIN"/>
    <property type="match status" value="1"/>
</dbReference>
<protein>
    <submittedName>
        <fullName evidence="4">Uncharacterized protein</fullName>
    </submittedName>
</protein>
<organism evidence="4 5">
    <name type="scientific">Pseudoloma neurophilia</name>
    <dbReference type="NCBI Taxonomy" id="146866"/>
    <lineage>
        <taxon>Eukaryota</taxon>
        <taxon>Fungi</taxon>
        <taxon>Fungi incertae sedis</taxon>
        <taxon>Microsporidia</taxon>
        <taxon>Pseudoloma</taxon>
    </lineage>
</organism>
<comment type="caution">
    <text evidence="4">The sequence shown here is derived from an EMBL/GenBank/DDBJ whole genome shotgun (WGS) entry which is preliminary data.</text>
</comment>
<dbReference type="Gene3D" id="2.130.10.10">
    <property type="entry name" value="YVTN repeat-like/Quinoprotein amine dehydrogenase"/>
    <property type="match status" value="2"/>
</dbReference>
<evidence type="ECO:0000256" key="2">
    <source>
        <dbReference type="ARBA" id="ARBA00022737"/>
    </source>
</evidence>
<feature type="repeat" description="WD" evidence="3">
    <location>
        <begin position="460"/>
        <end position="501"/>
    </location>
</feature>
<dbReference type="PROSITE" id="PS50082">
    <property type="entry name" value="WD_REPEATS_2"/>
    <property type="match status" value="1"/>
</dbReference>
<proteinExistence type="predicted"/>
<evidence type="ECO:0000256" key="1">
    <source>
        <dbReference type="ARBA" id="ARBA00022574"/>
    </source>
</evidence>
<name>A0A0R0M1G5_9MICR</name>
<accession>A0A0R0M1G5</accession>
<dbReference type="InterPro" id="IPR015943">
    <property type="entry name" value="WD40/YVTN_repeat-like_dom_sf"/>
</dbReference>
<gene>
    <name evidence="4" type="ORF">M153_1000157772</name>
</gene>
<evidence type="ECO:0000256" key="3">
    <source>
        <dbReference type="PROSITE-ProRule" id="PRU00221"/>
    </source>
</evidence>
<dbReference type="EMBL" id="LGUB01000001">
    <property type="protein sequence ID" value="KRH95346.1"/>
    <property type="molecule type" value="Genomic_DNA"/>
</dbReference>
<dbReference type="SUPFAM" id="SSF50998">
    <property type="entry name" value="Quinoprotein alcohol dehydrogenase-like"/>
    <property type="match status" value="1"/>
</dbReference>
<dbReference type="Proteomes" id="UP000051530">
    <property type="component" value="Unassembled WGS sequence"/>
</dbReference>
<dbReference type="InterPro" id="IPR050630">
    <property type="entry name" value="WD_repeat_EMAP"/>
</dbReference>
<dbReference type="OrthoDB" id="407922at2759"/>
<keyword evidence="1 3" id="KW-0853">WD repeat</keyword>
<evidence type="ECO:0000313" key="4">
    <source>
        <dbReference type="EMBL" id="KRH95346.1"/>
    </source>
</evidence>
<dbReference type="InterPro" id="IPR011047">
    <property type="entry name" value="Quinoprotein_ADH-like_sf"/>
</dbReference>
<evidence type="ECO:0000313" key="5">
    <source>
        <dbReference type="Proteomes" id="UP000051530"/>
    </source>
</evidence>
<dbReference type="Pfam" id="PF00400">
    <property type="entry name" value="WD40"/>
    <property type="match status" value="1"/>
</dbReference>
<dbReference type="SMART" id="SM00320">
    <property type="entry name" value="WD40"/>
    <property type="match status" value="3"/>
</dbReference>
<dbReference type="VEuPathDB" id="MicrosporidiaDB:M153_1000157772"/>
<reference evidence="4 5" key="1">
    <citation type="submission" date="2015-07" db="EMBL/GenBank/DDBJ databases">
        <title>The genome of Pseudoloma neurophilia, a relevant intracellular parasite of the zebrafish.</title>
        <authorList>
            <person name="Ndikumana S."/>
            <person name="Pelin A."/>
            <person name="Sanders J."/>
            <person name="Corradi N."/>
        </authorList>
    </citation>
    <scope>NUCLEOTIDE SEQUENCE [LARGE SCALE GENOMIC DNA]</scope>
    <source>
        <strain evidence="4 5">MK1</strain>
    </source>
</reference>
<dbReference type="InterPro" id="IPR001680">
    <property type="entry name" value="WD40_rpt"/>
</dbReference>
<dbReference type="AlphaFoldDB" id="A0A0R0M1G5"/>
<dbReference type="PANTHER" id="PTHR13720">
    <property type="entry name" value="WD-40 REPEAT PROTEIN"/>
    <property type="match status" value="1"/>
</dbReference>
<keyword evidence="5" id="KW-1185">Reference proteome</keyword>
<dbReference type="PROSITE" id="PS50294">
    <property type="entry name" value="WD_REPEATS_REGION"/>
    <property type="match status" value="1"/>
</dbReference>